<evidence type="ECO:0000259" key="6">
    <source>
        <dbReference type="PROSITE" id="PS50110"/>
    </source>
</evidence>
<dbReference type="AlphaFoldDB" id="A0A5C6AH25"/>
<dbReference type="OrthoDB" id="9809348at2"/>
<dbReference type="Gene3D" id="1.10.287.130">
    <property type="match status" value="1"/>
</dbReference>
<keyword evidence="7" id="KW-0808">Transferase</keyword>
<evidence type="ECO:0000259" key="5">
    <source>
        <dbReference type="PROSITE" id="PS50109"/>
    </source>
</evidence>
<evidence type="ECO:0000313" key="7">
    <source>
        <dbReference type="EMBL" id="TWT98760.1"/>
    </source>
</evidence>
<dbReference type="PANTHER" id="PTHR43547:SF2">
    <property type="entry name" value="HYBRID SIGNAL TRANSDUCTION HISTIDINE KINASE C"/>
    <property type="match status" value="1"/>
</dbReference>
<evidence type="ECO:0000256" key="1">
    <source>
        <dbReference type="ARBA" id="ARBA00000085"/>
    </source>
</evidence>
<accession>A0A5C6AH25</accession>
<dbReference type="InterPro" id="IPR003594">
    <property type="entry name" value="HATPase_dom"/>
</dbReference>
<dbReference type="SMART" id="SM00387">
    <property type="entry name" value="HATPase_c"/>
    <property type="match status" value="1"/>
</dbReference>
<dbReference type="GO" id="GO:0000155">
    <property type="term" value="F:phosphorelay sensor kinase activity"/>
    <property type="evidence" value="ECO:0007669"/>
    <property type="project" value="InterPro"/>
</dbReference>
<dbReference type="SUPFAM" id="SSF55874">
    <property type="entry name" value="ATPase domain of HSP90 chaperone/DNA topoisomerase II/histidine kinase"/>
    <property type="match status" value="1"/>
</dbReference>
<comment type="catalytic activity">
    <reaction evidence="1">
        <text>ATP + protein L-histidine = ADP + protein N-phospho-L-histidine.</text>
        <dbReference type="EC" id="2.7.13.3"/>
    </reaction>
</comment>
<dbReference type="Pfam" id="PF00072">
    <property type="entry name" value="Response_reg"/>
    <property type="match status" value="1"/>
</dbReference>
<dbReference type="CDD" id="cd00082">
    <property type="entry name" value="HisKA"/>
    <property type="match status" value="1"/>
</dbReference>
<comment type="caution">
    <text evidence="7">The sequence shown here is derived from an EMBL/GenBank/DDBJ whole genome shotgun (WGS) entry which is preliminary data.</text>
</comment>
<dbReference type="InterPro" id="IPR036890">
    <property type="entry name" value="HATPase_C_sf"/>
</dbReference>
<dbReference type="SMART" id="SM00448">
    <property type="entry name" value="REC"/>
    <property type="match status" value="1"/>
</dbReference>
<reference evidence="7 8" key="1">
    <citation type="submission" date="2019-02" db="EMBL/GenBank/DDBJ databases">
        <title>Deep-cultivation of Planctomycetes and their phenomic and genomic characterization uncovers novel biology.</title>
        <authorList>
            <person name="Wiegand S."/>
            <person name="Jogler M."/>
            <person name="Boedeker C."/>
            <person name="Pinto D."/>
            <person name="Vollmers J."/>
            <person name="Rivas-Marin E."/>
            <person name="Kohn T."/>
            <person name="Peeters S.H."/>
            <person name="Heuer A."/>
            <person name="Rast P."/>
            <person name="Oberbeckmann S."/>
            <person name="Bunk B."/>
            <person name="Jeske O."/>
            <person name="Meyerdierks A."/>
            <person name="Storesund J.E."/>
            <person name="Kallscheuer N."/>
            <person name="Luecker S."/>
            <person name="Lage O.M."/>
            <person name="Pohl T."/>
            <person name="Merkel B.J."/>
            <person name="Hornburger P."/>
            <person name="Mueller R.-W."/>
            <person name="Bruemmer F."/>
            <person name="Labrenz M."/>
            <person name="Spormann A.M."/>
            <person name="Op Den Camp H."/>
            <person name="Overmann J."/>
            <person name="Amann R."/>
            <person name="Jetten M.S.M."/>
            <person name="Mascher T."/>
            <person name="Medema M.H."/>
            <person name="Devos D.P."/>
            <person name="Kaster A.-K."/>
            <person name="Ovreas L."/>
            <person name="Rohde M."/>
            <person name="Galperin M.Y."/>
            <person name="Jogler C."/>
        </authorList>
    </citation>
    <scope>NUCLEOTIDE SEQUENCE [LARGE SCALE GENOMIC DNA]</scope>
    <source>
        <strain evidence="7 8">Pla100</strain>
    </source>
</reference>
<protein>
    <recommendedName>
        <fullName evidence="2">histidine kinase</fullName>
        <ecNumber evidence="2">2.7.13.3</ecNumber>
    </recommendedName>
</protein>
<evidence type="ECO:0000256" key="2">
    <source>
        <dbReference type="ARBA" id="ARBA00012438"/>
    </source>
</evidence>
<dbReference type="PANTHER" id="PTHR43547">
    <property type="entry name" value="TWO-COMPONENT HISTIDINE KINASE"/>
    <property type="match status" value="1"/>
</dbReference>
<dbReference type="InterPro" id="IPR004358">
    <property type="entry name" value="Sig_transdc_His_kin-like_C"/>
</dbReference>
<dbReference type="Pfam" id="PF00512">
    <property type="entry name" value="HisKA"/>
    <property type="match status" value="1"/>
</dbReference>
<evidence type="ECO:0000313" key="8">
    <source>
        <dbReference type="Proteomes" id="UP000316213"/>
    </source>
</evidence>
<feature type="domain" description="Response regulatory" evidence="6">
    <location>
        <begin position="276"/>
        <end position="392"/>
    </location>
</feature>
<keyword evidence="8" id="KW-1185">Reference proteome</keyword>
<dbReference type="InterPro" id="IPR003661">
    <property type="entry name" value="HisK_dim/P_dom"/>
</dbReference>
<gene>
    <name evidence="7" type="primary">arcB_1</name>
    <name evidence="7" type="ORF">Pla100_19260</name>
</gene>
<dbReference type="Pfam" id="PF02518">
    <property type="entry name" value="HATPase_c"/>
    <property type="match status" value="1"/>
</dbReference>
<dbReference type="EC" id="2.7.13.3" evidence="2"/>
<keyword evidence="3 4" id="KW-0597">Phosphoprotein</keyword>
<dbReference type="InterPro" id="IPR005467">
    <property type="entry name" value="His_kinase_dom"/>
</dbReference>
<dbReference type="PROSITE" id="PS50109">
    <property type="entry name" value="HIS_KIN"/>
    <property type="match status" value="1"/>
</dbReference>
<dbReference type="SUPFAM" id="SSF52172">
    <property type="entry name" value="CheY-like"/>
    <property type="match status" value="1"/>
</dbReference>
<dbReference type="Gene3D" id="3.30.565.10">
    <property type="entry name" value="Histidine kinase-like ATPase, C-terminal domain"/>
    <property type="match status" value="1"/>
</dbReference>
<sequence>MNDSINQDQTCESTLKYAAIRLETISEMDHRNNELLATLGHELRNPLAPIKNGLQLLAMMDLGEDAEKVRSMMARQVKQIVRLVDDLVDISRISCGKVLLDKQVFSLIAVVEAAIEESSILISENNMTLEVIDNSDAACVCGDLSRLTQVICNLLNNSAKYGSLGGQIVLTLDASDGFVFIRVRDNGMGIATDRLENIFGMYEQVESADGLRSSGLGIGLALVRSLVKLHGGVVDAESDGLDCGSTFTVRLPLATGILIDNVVSKGVSDQSLRHFRVLVVDDVRAMRFVTQQLLEKLGHEVQVAENGRTALEILDSFHPDVIFSDLTMPVMGGHELARRIRQRKDLESVCLVALSGYGQSSDRELAFKAGFDRHLTKPVDFQRLQDLFNELD</sequence>
<dbReference type="RefSeq" id="WP_146577447.1">
    <property type="nucleotide sequence ID" value="NZ_SJPM01000003.1"/>
</dbReference>
<dbReference type="InterPro" id="IPR036097">
    <property type="entry name" value="HisK_dim/P_sf"/>
</dbReference>
<feature type="domain" description="Histidine kinase" evidence="5">
    <location>
        <begin position="38"/>
        <end position="255"/>
    </location>
</feature>
<dbReference type="CDD" id="cd17580">
    <property type="entry name" value="REC_2_DhkD-like"/>
    <property type="match status" value="1"/>
</dbReference>
<dbReference type="CDD" id="cd00075">
    <property type="entry name" value="HATPase"/>
    <property type="match status" value="1"/>
</dbReference>
<dbReference type="PRINTS" id="PR00344">
    <property type="entry name" value="BCTRLSENSOR"/>
</dbReference>
<evidence type="ECO:0000256" key="4">
    <source>
        <dbReference type="PROSITE-ProRule" id="PRU00169"/>
    </source>
</evidence>
<dbReference type="SMART" id="SM00388">
    <property type="entry name" value="HisKA"/>
    <property type="match status" value="1"/>
</dbReference>
<dbReference type="InterPro" id="IPR011006">
    <property type="entry name" value="CheY-like_superfamily"/>
</dbReference>
<name>A0A5C6AH25_9BACT</name>
<feature type="modified residue" description="4-aspartylphosphate" evidence="4">
    <location>
        <position position="325"/>
    </location>
</feature>
<proteinExistence type="predicted"/>
<evidence type="ECO:0000256" key="3">
    <source>
        <dbReference type="ARBA" id="ARBA00022553"/>
    </source>
</evidence>
<dbReference type="EMBL" id="SJPM01000003">
    <property type="protein sequence ID" value="TWT98760.1"/>
    <property type="molecule type" value="Genomic_DNA"/>
</dbReference>
<dbReference type="SUPFAM" id="SSF47384">
    <property type="entry name" value="Homodimeric domain of signal transducing histidine kinase"/>
    <property type="match status" value="1"/>
</dbReference>
<dbReference type="InterPro" id="IPR001789">
    <property type="entry name" value="Sig_transdc_resp-reg_receiver"/>
</dbReference>
<dbReference type="Proteomes" id="UP000316213">
    <property type="component" value="Unassembled WGS sequence"/>
</dbReference>
<dbReference type="PROSITE" id="PS50110">
    <property type="entry name" value="RESPONSE_REGULATORY"/>
    <property type="match status" value="1"/>
</dbReference>
<organism evidence="7 8">
    <name type="scientific">Neorhodopirellula pilleata</name>
    <dbReference type="NCBI Taxonomy" id="2714738"/>
    <lineage>
        <taxon>Bacteria</taxon>
        <taxon>Pseudomonadati</taxon>
        <taxon>Planctomycetota</taxon>
        <taxon>Planctomycetia</taxon>
        <taxon>Pirellulales</taxon>
        <taxon>Pirellulaceae</taxon>
        <taxon>Neorhodopirellula</taxon>
    </lineage>
</organism>
<dbReference type="Gene3D" id="3.40.50.2300">
    <property type="match status" value="1"/>
</dbReference>